<dbReference type="Gene3D" id="3.40.605.10">
    <property type="entry name" value="Aldehyde Dehydrogenase, Chain A, domain 1"/>
    <property type="match status" value="1"/>
</dbReference>
<evidence type="ECO:0000313" key="8">
    <source>
        <dbReference type="Proteomes" id="UP000006174"/>
    </source>
</evidence>
<dbReference type="Proteomes" id="UP000006174">
    <property type="component" value="Unassembled WGS sequence"/>
</dbReference>
<dbReference type="PANTHER" id="PTHR11699">
    <property type="entry name" value="ALDEHYDE DEHYDROGENASE-RELATED"/>
    <property type="match status" value="1"/>
</dbReference>
<evidence type="ECO:0000256" key="4">
    <source>
        <dbReference type="RuleBase" id="RU003345"/>
    </source>
</evidence>
<name>I2FX05_USTHO</name>
<dbReference type="GO" id="GO:0016620">
    <property type="term" value="F:oxidoreductase activity, acting on the aldehyde or oxo group of donors, NAD or NADP as acceptor"/>
    <property type="evidence" value="ECO:0007669"/>
    <property type="project" value="InterPro"/>
</dbReference>
<dbReference type="Gene3D" id="3.40.309.10">
    <property type="entry name" value="Aldehyde Dehydrogenase, Chain A, domain 2"/>
    <property type="match status" value="1"/>
</dbReference>
<feature type="region of interest" description="Disordered" evidence="5">
    <location>
        <begin position="1"/>
        <end position="22"/>
    </location>
</feature>
<feature type="domain" description="Aldehyde dehydrogenase" evidence="6">
    <location>
        <begin position="47"/>
        <end position="513"/>
    </location>
</feature>
<dbReference type="PROSITE" id="PS00687">
    <property type="entry name" value="ALDEHYDE_DEHYDR_GLU"/>
    <property type="match status" value="1"/>
</dbReference>
<evidence type="ECO:0000256" key="5">
    <source>
        <dbReference type="SAM" id="MobiDB-lite"/>
    </source>
</evidence>
<organism evidence="7 8">
    <name type="scientific">Ustilago hordei</name>
    <name type="common">Barley covered smut fungus</name>
    <dbReference type="NCBI Taxonomy" id="120017"/>
    <lineage>
        <taxon>Eukaryota</taxon>
        <taxon>Fungi</taxon>
        <taxon>Dikarya</taxon>
        <taxon>Basidiomycota</taxon>
        <taxon>Ustilaginomycotina</taxon>
        <taxon>Ustilaginomycetes</taxon>
        <taxon>Ustilaginales</taxon>
        <taxon>Ustilaginaceae</taxon>
        <taxon>Ustilago</taxon>
    </lineage>
</organism>
<feature type="compositionally biased region" description="Low complexity" evidence="5">
    <location>
        <begin position="12"/>
        <end position="21"/>
    </location>
</feature>
<reference evidence="7 8" key="1">
    <citation type="journal article" date="2012" name="Plant Cell">
        <title>Genome comparison of barley and maize smut fungi reveals targeted loss of RNA silencing components and species-specific presence of transposable elements.</title>
        <authorList>
            <person name="Laurie J.D."/>
            <person name="Ali S."/>
            <person name="Linning R."/>
            <person name="Mannhaupt G."/>
            <person name="Wong P."/>
            <person name="Gueldener U."/>
            <person name="Muensterkoetter M."/>
            <person name="Moore R."/>
            <person name="Kahmann R."/>
            <person name="Bakkeren G."/>
            <person name="Schirawski J."/>
        </authorList>
    </citation>
    <scope>NUCLEOTIDE SEQUENCE [LARGE SCALE GENOMIC DNA]</scope>
    <source>
        <strain evidence="8">Uh4875-4</strain>
    </source>
</reference>
<comment type="caution">
    <text evidence="7">The sequence shown here is derived from an EMBL/GenBank/DDBJ whole genome shotgun (WGS) entry which is preliminary data.</text>
</comment>
<evidence type="ECO:0000256" key="3">
    <source>
        <dbReference type="PROSITE-ProRule" id="PRU10007"/>
    </source>
</evidence>
<dbReference type="PROSITE" id="PS00070">
    <property type="entry name" value="ALDEHYDE_DEHYDR_CYS"/>
    <property type="match status" value="1"/>
</dbReference>
<protein>
    <submittedName>
        <fullName evidence="7">Probable aldehyde dehydrogenase</fullName>
    </submittedName>
</protein>
<comment type="similarity">
    <text evidence="1 4">Belongs to the aldehyde dehydrogenase family.</text>
</comment>
<evidence type="ECO:0000256" key="1">
    <source>
        <dbReference type="ARBA" id="ARBA00009986"/>
    </source>
</evidence>
<dbReference type="eggNOG" id="KOG2450">
    <property type="taxonomic scope" value="Eukaryota"/>
</dbReference>
<dbReference type="InterPro" id="IPR016162">
    <property type="entry name" value="Ald_DH_N"/>
</dbReference>
<dbReference type="InterPro" id="IPR029510">
    <property type="entry name" value="Ald_DH_CS_GLU"/>
</dbReference>
<dbReference type="InterPro" id="IPR016160">
    <property type="entry name" value="Ald_DH_CS_CYS"/>
</dbReference>
<feature type="active site" evidence="3">
    <location>
        <position position="284"/>
    </location>
</feature>
<feature type="compositionally biased region" description="Polar residues" evidence="5">
    <location>
        <begin position="1"/>
        <end position="10"/>
    </location>
</feature>
<dbReference type="HOGENOM" id="CLU_005391_0_1_1"/>
<dbReference type="FunFam" id="3.40.309.10:FF:000012">
    <property type="entry name" value="Betaine aldehyde dehydrogenase"/>
    <property type="match status" value="1"/>
</dbReference>
<keyword evidence="2 4" id="KW-0560">Oxidoreductase</keyword>
<dbReference type="OMA" id="WVNRYGR"/>
<accession>I2FX05</accession>
<gene>
    <name evidence="7" type="ORF">UHOR_05419</name>
</gene>
<proteinExistence type="inferred from homology"/>
<dbReference type="InterPro" id="IPR016161">
    <property type="entry name" value="Ald_DH/histidinol_DH"/>
</dbReference>
<evidence type="ECO:0000259" key="6">
    <source>
        <dbReference type="Pfam" id="PF00171"/>
    </source>
</evidence>
<dbReference type="STRING" id="1128400.I2FX05"/>
<dbReference type="CDD" id="cd07091">
    <property type="entry name" value="ALDH_F1-2_Ald2-like"/>
    <property type="match status" value="1"/>
</dbReference>
<dbReference type="EMBL" id="CAGI01000164">
    <property type="protein sequence ID" value="CCF51448.1"/>
    <property type="molecule type" value="Genomic_DNA"/>
</dbReference>
<evidence type="ECO:0000313" key="7">
    <source>
        <dbReference type="EMBL" id="CCF51448.1"/>
    </source>
</evidence>
<dbReference type="OrthoDB" id="310895at2759"/>
<dbReference type="AlphaFoldDB" id="I2FX05"/>
<dbReference type="FunFam" id="3.40.605.10:FF:000007">
    <property type="entry name" value="NAD/NADP-dependent betaine aldehyde dehydrogenase"/>
    <property type="match status" value="1"/>
</dbReference>
<dbReference type="InterPro" id="IPR016163">
    <property type="entry name" value="Ald_DH_C"/>
</dbReference>
<dbReference type="Pfam" id="PF00171">
    <property type="entry name" value="Aldedh"/>
    <property type="match status" value="1"/>
</dbReference>
<sequence length="528" mass="56884">MSTIGNTNTPKAAASSQAPAPVTIKTPTGNQWQVPSGIFINNAFHPSASGKTFDSINPATGEKLCTLSLGGAADIEAAVKAARTAFNTVWGKKSTPTQRSRLLLNFADLVDKHLDELAELESMDNGKPLWMANSFDVPDSAGCLRYYGGLADKIEGKTIEQTEGEKIAYTRIEPLGICGQIIPWNYPIQMAAWKLGPALAAGNCVILKPAEQTPVTALKLAQLSVEAGYPPGVISVVNGYGAEAGEAISRHMDIQKVAFTGSTATGRRIMKAAAESNMKKVTLELGGKSPVVVFDSADIEQAVRWVCMGILFNQGQDCTAGSRLFVQDKVYDNFMQQLITAFQAHKVGDPFHELTFQGPQVSKIQQDKILDMIESGKRQGAKVEVGGKAWSSPEARFKKGFFIEPTIFSGCRKGMRIVDEEIFGPVLAVANFSTEEEAIRLANETEYGLGAGVFSENASQIQRMVSAIDAGTVWVNNYVALSNSVPFGGMKASGFGRELGVDAIKAYCDVKAIHWNYGEKLDWPLPKL</sequence>
<dbReference type="SUPFAM" id="SSF53720">
    <property type="entry name" value="ALDH-like"/>
    <property type="match status" value="1"/>
</dbReference>
<dbReference type="InterPro" id="IPR015590">
    <property type="entry name" value="Aldehyde_DH_dom"/>
</dbReference>
<keyword evidence="8" id="KW-1185">Reference proteome</keyword>
<evidence type="ECO:0000256" key="2">
    <source>
        <dbReference type="ARBA" id="ARBA00023002"/>
    </source>
</evidence>